<proteinExistence type="predicted"/>
<name>A0A915KZ25_ROMCU</name>
<evidence type="ECO:0000313" key="2">
    <source>
        <dbReference type="WBParaSite" id="nRc.2.0.1.t42752-RA"/>
    </source>
</evidence>
<protein>
    <submittedName>
        <fullName evidence="2">Uncharacterized protein</fullName>
    </submittedName>
</protein>
<sequence length="94" mass="11165">MVTRIPRPPEEIDQDHFVQRMRCKKFDGRVNAWQISRRHKGNAVWQVRCSEIRIVWQLGCFAGQSWFGSWCGTGWWRNTKNGPGCDDHLRLFEC</sequence>
<accession>A0A915KZ25</accession>
<evidence type="ECO:0000313" key="1">
    <source>
        <dbReference type="Proteomes" id="UP000887565"/>
    </source>
</evidence>
<organism evidence="1 2">
    <name type="scientific">Romanomermis culicivorax</name>
    <name type="common">Nematode worm</name>
    <dbReference type="NCBI Taxonomy" id="13658"/>
    <lineage>
        <taxon>Eukaryota</taxon>
        <taxon>Metazoa</taxon>
        <taxon>Ecdysozoa</taxon>
        <taxon>Nematoda</taxon>
        <taxon>Enoplea</taxon>
        <taxon>Dorylaimia</taxon>
        <taxon>Mermithida</taxon>
        <taxon>Mermithoidea</taxon>
        <taxon>Mermithidae</taxon>
        <taxon>Romanomermis</taxon>
    </lineage>
</organism>
<dbReference type="Proteomes" id="UP000887565">
    <property type="component" value="Unplaced"/>
</dbReference>
<dbReference type="WBParaSite" id="nRc.2.0.1.t42752-RA">
    <property type="protein sequence ID" value="nRc.2.0.1.t42752-RA"/>
    <property type="gene ID" value="nRc.2.0.1.g42752"/>
</dbReference>
<reference evidence="2" key="1">
    <citation type="submission" date="2022-11" db="UniProtKB">
        <authorList>
            <consortium name="WormBaseParasite"/>
        </authorList>
    </citation>
    <scope>IDENTIFICATION</scope>
</reference>
<keyword evidence="1" id="KW-1185">Reference proteome</keyword>
<dbReference type="AlphaFoldDB" id="A0A915KZ25"/>